<dbReference type="Proteomes" id="UP000092460">
    <property type="component" value="Unassembled WGS sequence"/>
</dbReference>
<keyword evidence="2" id="KW-1185">Reference proteome</keyword>
<reference evidence="2" key="1">
    <citation type="submission" date="2015-01" db="EMBL/GenBank/DDBJ databases">
        <authorList>
            <person name="Aksoy S."/>
            <person name="Warren W."/>
            <person name="Wilson R.K."/>
        </authorList>
    </citation>
    <scope>NUCLEOTIDE SEQUENCE [LARGE SCALE GENOMIC DNA]</scope>
    <source>
        <strain evidence="2">IAEA</strain>
    </source>
</reference>
<evidence type="ECO:0000313" key="1">
    <source>
        <dbReference type="EnsemblMetazoa" id="GPPI044595-PA"/>
    </source>
</evidence>
<organism evidence="1 2">
    <name type="scientific">Glossina palpalis gambiensis</name>
    <dbReference type="NCBI Taxonomy" id="67801"/>
    <lineage>
        <taxon>Eukaryota</taxon>
        <taxon>Metazoa</taxon>
        <taxon>Ecdysozoa</taxon>
        <taxon>Arthropoda</taxon>
        <taxon>Hexapoda</taxon>
        <taxon>Insecta</taxon>
        <taxon>Pterygota</taxon>
        <taxon>Neoptera</taxon>
        <taxon>Endopterygota</taxon>
        <taxon>Diptera</taxon>
        <taxon>Brachycera</taxon>
        <taxon>Muscomorpha</taxon>
        <taxon>Hippoboscoidea</taxon>
        <taxon>Glossinidae</taxon>
        <taxon>Glossina</taxon>
    </lineage>
</organism>
<sequence>MEIIVWSRVYFGYVKRYSSKQVAKKYSMLCKANVDVMQTYERTSVSLTRQLIYLCSTLMQRCMLNYSLIVKHINVVDDDDDDDSNSYCSLLSYLMA</sequence>
<dbReference type="EMBL" id="JXJN01022858">
    <property type="status" value="NOT_ANNOTATED_CDS"/>
    <property type="molecule type" value="Genomic_DNA"/>
</dbReference>
<evidence type="ECO:0000313" key="2">
    <source>
        <dbReference type="Proteomes" id="UP000092460"/>
    </source>
</evidence>
<dbReference type="VEuPathDB" id="VectorBase:GPPI044595"/>
<protein>
    <submittedName>
        <fullName evidence="1">Uncharacterized protein</fullName>
    </submittedName>
</protein>
<dbReference type="EnsemblMetazoa" id="GPPI044595-RA">
    <property type="protein sequence ID" value="GPPI044595-PA"/>
    <property type="gene ID" value="GPPI044595"/>
</dbReference>
<dbReference type="AlphaFoldDB" id="A0A1B0BYW5"/>
<name>A0A1B0BYW5_9MUSC</name>
<reference evidence="1" key="2">
    <citation type="submission" date="2020-05" db="UniProtKB">
        <authorList>
            <consortium name="EnsemblMetazoa"/>
        </authorList>
    </citation>
    <scope>IDENTIFICATION</scope>
    <source>
        <strain evidence="1">IAEA</strain>
    </source>
</reference>
<accession>A0A1B0BYW5</accession>
<proteinExistence type="predicted"/>